<dbReference type="Proteomes" id="UP000675881">
    <property type="component" value="Chromosome 5"/>
</dbReference>
<evidence type="ECO:0000313" key="1">
    <source>
        <dbReference type="EMBL" id="CAF2949776.1"/>
    </source>
</evidence>
<accession>A0A7R8CW25</accession>
<proteinExistence type="predicted"/>
<dbReference type="AlphaFoldDB" id="A0A7R8CW25"/>
<dbReference type="EMBL" id="HG994584">
    <property type="protein sequence ID" value="CAF2949776.1"/>
    <property type="molecule type" value="Genomic_DNA"/>
</dbReference>
<gene>
    <name evidence="1" type="ORF">LSAA_9601</name>
</gene>
<protein>
    <submittedName>
        <fullName evidence="1">(salmon louse) hypothetical protein</fullName>
    </submittedName>
</protein>
<sequence length="123" mass="14551">MDFTLQNPTHYHQRQRSPIPILTMVPHYEIQLSVSLPHVLTHPRFHPFHSSSLELDLYIKKTVVYSPHNWYMVFLGEFLGKPSKPDPYAPQDFHARLSERMKVMKLVEPKQPKDVCPFREMTP</sequence>
<evidence type="ECO:0000313" key="2">
    <source>
        <dbReference type="Proteomes" id="UP000675881"/>
    </source>
</evidence>
<reference evidence="1" key="1">
    <citation type="submission" date="2021-02" db="EMBL/GenBank/DDBJ databases">
        <authorList>
            <person name="Bekaert M."/>
        </authorList>
    </citation>
    <scope>NUCLEOTIDE SEQUENCE</scope>
    <source>
        <strain evidence="1">IoA-00</strain>
    </source>
</reference>
<organism evidence="1 2">
    <name type="scientific">Lepeophtheirus salmonis</name>
    <name type="common">Salmon louse</name>
    <name type="synonym">Caligus salmonis</name>
    <dbReference type="NCBI Taxonomy" id="72036"/>
    <lineage>
        <taxon>Eukaryota</taxon>
        <taxon>Metazoa</taxon>
        <taxon>Ecdysozoa</taxon>
        <taxon>Arthropoda</taxon>
        <taxon>Crustacea</taxon>
        <taxon>Multicrustacea</taxon>
        <taxon>Hexanauplia</taxon>
        <taxon>Copepoda</taxon>
        <taxon>Siphonostomatoida</taxon>
        <taxon>Caligidae</taxon>
        <taxon>Lepeophtheirus</taxon>
    </lineage>
</organism>
<name>A0A7R8CW25_LEPSM</name>
<keyword evidence="2" id="KW-1185">Reference proteome</keyword>